<comment type="caution">
    <text evidence="1">The sequence shown here is derived from an EMBL/GenBank/DDBJ whole genome shotgun (WGS) entry which is preliminary data.</text>
</comment>
<dbReference type="Pfam" id="PF25948">
    <property type="entry name" value="DUF7986"/>
    <property type="match status" value="1"/>
</dbReference>
<reference evidence="2" key="1">
    <citation type="journal article" date="2019" name="Int. J. Syst. Evol. Microbiol.">
        <title>The Global Catalogue of Microorganisms (GCM) 10K type strain sequencing project: providing services to taxonomists for standard genome sequencing and annotation.</title>
        <authorList>
            <consortium name="The Broad Institute Genomics Platform"/>
            <consortium name="The Broad Institute Genome Sequencing Center for Infectious Disease"/>
            <person name="Wu L."/>
            <person name="Ma J."/>
        </authorList>
    </citation>
    <scope>NUCLEOTIDE SEQUENCE [LARGE SCALE GENOMIC DNA]</scope>
    <source>
        <strain evidence="2">CECT 7131</strain>
    </source>
</reference>
<accession>A0ABT8A7D0</accession>
<sequence>MEDELRAAWQRHAAARQRFREMAVQAVPRPKMIEQAKRLGLPVDQGEMAQLGEDELAYLFDLAIYSAPPGRSRAIDRVVRQHARLRGEAVLVLNALSSAWFSIFRVTGLHPDGGLLLEDALGGGEVWVVDEGLSEVAELGAVVATRLGRVAGYAMTCGVMAVLDDVTLDGIRQVARRSGVEPAALVDEPRFVEGLWRRALGFG</sequence>
<dbReference type="Proteomes" id="UP001529369">
    <property type="component" value="Unassembled WGS sequence"/>
</dbReference>
<dbReference type="EMBL" id="JAUFPN010000150">
    <property type="protein sequence ID" value="MDN3565647.1"/>
    <property type="molecule type" value="Genomic_DNA"/>
</dbReference>
<proteinExistence type="predicted"/>
<protein>
    <submittedName>
        <fullName evidence="1">Uncharacterized protein</fullName>
    </submittedName>
</protein>
<dbReference type="RefSeq" id="WP_290317501.1">
    <property type="nucleotide sequence ID" value="NZ_JAUFPN010000150.1"/>
</dbReference>
<dbReference type="InterPro" id="IPR058292">
    <property type="entry name" value="DUF7986"/>
</dbReference>
<organism evidence="1 2">
    <name type="scientific">Paeniroseomonas aquatica</name>
    <dbReference type="NCBI Taxonomy" id="373043"/>
    <lineage>
        <taxon>Bacteria</taxon>
        <taxon>Pseudomonadati</taxon>
        <taxon>Pseudomonadota</taxon>
        <taxon>Alphaproteobacteria</taxon>
        <taxon>Acetobacterales</taxon>
        <taxon>Acetobacteraceae</taxon>
        <taxon>Paeniroseomonas</taxon>
    </lineage>
</organism>
<keyword evidence="2" id="KW-1185">Reference proteome</keyword>
<evidence type="ECO:0000313" key="2">
    <source>
        <dbReference type="Proteomes" id="UP001529369"/>
    </source>
</evidence>
<gene>
    <name evidence="1" type="ORF">QWZ14_14865</name>
</gene>
<evidence type="ECO:0000313" key="1">
    <source>
        <dbReference type="EMBL" id="MDN3565647.1"/>
    </source>
</evidence>
<name>A0ABT8A7D0_9PROT</name>